<name>A0A6A7MYE3_9BURK</name>
<dbReference type="PROSITE" id="PS01095">
    <property type="entry name" value="GH18_1"/>
    <property type="match status" value="1"/>
</dbReference>
<dbReference type="EC" id="3.2.1.14" evidence="2"/>
<dbReference type="SUPFAM" id="SSF54556">
    <property type="entry name" value="Chitinase insertion domain"/>
    <property type="match status" value="1"/>
</dbReference>
<accession>A0A6A7MYE3</accession>
<evidence type="ECO:0000256" key="2">
    <source>
        <dbReference type="ARBA" id="ARBA00012729"/>
    </source>
</evidence>
<keyword evidence="4" id="KW-0146">Chitin degradation</keyword>
<dbReference type="InterPro" id="IPR017853">
    <property type="entry name" value="GH"/>
</dbReference>
<comment type="similarity">
    <text evidence="7">Belongs to the glycosyl hydrolase 18 family.</text>
</comment>
<keyword evidence="11" id="KW-1185">Reference proteome</keyword>
<dbReference type="SUPFAM" id="SSF51445">
    <property type="entry name" value="(Trans)glycosidases"/>
    <property type="match status" value="1"/>
</dbReference>
<keyword evidence="4" id="KW-0119">Carbohydrate metabolism</keyword>
<dbReference type="PANTHER" id="PTHR11177">
    <property type="entry name" value="CHITINASE"/>
    <property type="match status" value="1"/>
</dbReference>
<keyword evidence="8" id="KW-0732">Signal</keyword>
<dbReference type="GO" id="GO:0006032">
    <property type="term" value="P:chitin catabolic process"/>
    <property type="evidence" value="ECO:0007669"/>
    <property type="project" value="UniProtKB-KW"/>
</dbReference>
<keyword evidence="4" id="KW-0624">Polysaccharide degradation</keyword>
<evidence type="ECO:0000256" key="8">
    <source>
        <dbReference type="SAM" id="SignalP"/>
    </source>
</evidence>
<evidence type="ECO:0000256" key="6">
    <source>
        <dbReference type="RuleBase" id="RU000489"/>
    </source>
</evidence>
<organism evidence="10 11">
    <name type="scientific">Rugamonas aquatica</name>
    <dbReference type="NCBI Taxonomy" id="2743357"/>
    <lineage>
        <taxon>Bacteria</taxon>
        <taxon>Pseudomonadati</taxon>
        <taxon>Pseudomonadota</taxon>
        <taxon>Betaproteobacteria</taxon>
        <taxon>Burkholderiales</taxon>
        <taxon>Oxalobacteraceae</taxon>
        <taxon>Telluria group</taxon>
        <taxon>Rugamonas</taxon>
    </lineage>
</organism>
<dbReference type="GO" id="GO:0008843">
    <property type="term" value="F:endochitinase activity"/>
    <property type="evidence" value="ECO:0007669"/>
    <property type="project" value="UniProtKB-EC"/>
</dbReference>
<dbReference type="InterPro" id="IPR029070">
    <property type="entry name" value="Chitinase_insertion_sf"/>
</dbReference>
<protein>
    <recommendedName>
        <fullName evidence="2">chitinase</fullName>
        <ecNumber evidence="2">3.2.1.14</ecNumber>
    </recommendedName>
</protein>
<evidence type="ECO:0000256" key="1">
    <source>
        <dbReference type="ARBA" id="ARBA00000822"/>
    </source>
</evidence>
<dbReference type="Proteomes" id="UP000440498">
    <property type="component" value="Unassembled WGS sequence"/>
</dbReference>
<dbReference type="Gene3D" id="3.20.20.80">
    <property type="entry name" value="Glycosidases"/>
    <property type="match status" value="1"/>
</dbReference>
<dbReference type="Gene3D" id="3.10.50.10">
    <property type="match status" value="1"/>
</dbReference>
<evidence type="ECO:0000256" key="5">
    <source>
        <dbReference type="ARBA" id="ARBA00023295"/>
    </source>
</evidence>
<dbReference type="CDD" id="cd06548">
    <property type="entry name" value="GH18_chitinase"/>
    <property type="match status" value="1"/>
</dbReference>
<dbReference type="AlphaFoldDB" id="A0A6A7MYE3"/>
<evidence type="ECO:0000313" key="11">
    <source>
        <dbReference type="Proteomes" id="UP000440498"/>
    </source>
</evidence>
<proteinExistence type="inferred from homology"/>
<evidence type="ECO:0000256" key="4">
    <source>
        <dbReference type="ARBA" id="ARBA00023024"/>
    </source>
</evidence>
<dbReference type="GO" id="GO:0008061">
    <property type="term" value="F:chitin binding"/>
    <property type="evidence" value="ECO:0007669"/>
    <property type="project" value="InterPro"/>
</dbReference>
<dbReference type="EMBL" id="WHUG01000002">
    <property type="protein sequence ID" value="MQA37786.1"/>
    <property type="molecule type" value="Genomic_DNA"/>
</dbReference>
<dbReference type="RefSeq" id="WP_152837244.1">
    <property type="nucleotide sequence ID" value="NZ_WHUG01000002.1"/>
</dbReference>
<evidence type="ECO:0000313" key="10">
    <source>
        <dbReference type="EMBL" id="MQA37786.1"/>
    </source>
</evidence>
<keyword evidence="3 6" id="KW-0378">Hydrolase</keyword>
<dbReference type="PROSITE" id="PS51910">
    <property type="entry name" value="GH18_2"/>
    <property type="match status" value="1"/>
</dbReference>
<keyword evidence="5 6" id="KW-0326">Glycosidase</keyword>
<dbReference type="InterPro" id="IPR001223">
    <property type="entry name" value="Glyco_hydro18_cat"/>
</dbReference>
<dbReference type="InterPro" id="IPR050314">
    <property type="entry name" value="Glycosyl_Hydrlase_18"/>
</dbReference>
<feature type="domain" description="GH18" evidence="9">
    <location>
        <begin position="26"/>
        <end position="434"/>
    </location>
</feature>
<dbReference type="SMART" id="SM00636">
    <property type="entry name" value="Glyco_18"/>
    <property type="match status" value="1"/>
</dbReference>
<dbReference type="GO" id="GO:0005975">
    <property type="term" value="P:carbohydrate metabolic process"/>
    <property type="evidence" value="ECO:0007669"/>
    <property type="project" value="InterPro"/>
</dbReference>
<dbReference type="PANTHER" id="PTHR11177:SF317">
    <property type="entry name" value="CHITINASE 12-RELATED"/>
    <property type="match status" value="1"/>
</dbReference>
<gene>
    <name evidence="10" type="ORF">GEV02_06465</name>
</gene>
<dbReference type="InterPro" id="IPR011583">
    <property type="entry name" value="Chitinase_II/V-like_cat"/>
</dbReference>
<sequence length="434" mass="46224">MNCYRLKRPALALAGALVCAPSMAAPEIVGYYPGWKSDAFAVSAANVGAGKLTMALYAFVDVCWDGKHGNADPSVNDVAPCQDAAGDAASANGALVFRDAASDGANLRALVALKRRHPGFKVVVSVGGWNWSNRFSNVADAPAARAAFIASAVKTMRRHGLDGVDIDWEYPGEAGVPCVAGEVCARPADKRNFITLARELRAAFDAAGREDRKHYSITIAAGGNANYVNDGGAASGWLRELASSLDWINIMAYDYHMPWEQRSGHHAALYGDVRDPVTDDGFYAAGSVRRYLQAGVAARQLVLGVPFYGYGWKGCPPGADGDGQYQACDGGATGGVDGGNSYGYGHLLKQGYLTPARDGSQGGGGYRRYWNAAARAPYLYNAAQQVWITYEDPASLKEKARYIKAQGLRGAMFWELSADGGHQLLNALSSAMRR</sequence>
<feature type="signal peptide" evidence="8">
    <location>
        <begin position="1"/>
        <end position="24"/>
    </location>
</feature>
<evidence type="ECO:0000256" key="3">
    <source>
        <dbReference type="ARBA" id="ARBA00022801"/>
    </source>
</evidence>
<feature type="chain" id="PRO_5025534185" description="chitinase" evidence="8">
    <location>
        <begin position="25"/>
        <end position="434"/>
    </location>
</feature>
<reference evidence="10 11" key="1">
    <citation type="submission" date="2019-10" db="EMBL/GenBank/DDBJ databases">
        <title>Two novel species isolated from a subtropical stream in China.</title>
        <authorList>
            <person name="Lu H."/>
        </authorList>
    </citation>
    <scope>NUCLEOTIDE SEQUENCE [LARGE SCALE GENOMIC DNA]</scope>
    <source>
        <strain evidence="10 11">FT29W</strain>
    </source>
</reference>
<comment type="caution">
    <text evidence="10">The sequence shown here is derived from an EMBL/GenBank/DDBJ whole genome shotgun (WGS) entry which is preliminary data.</text>
</comment>
<comment type="catalytic activity">
    <reaction evidence="1">
        <text>Random endo-hydrolysis of N-acetyl-beta-D-glucosaminide (1-&gt;4)-beta-linkages in chitin and chitodextrins.</text>
        <dbReference type="EC" id="3.2.1.14"/>
    </reaction>
</comment>
<dbReference type="Pfam" id="PF00704">
    <property type="entry name" value="Glyco_hydro_18"/>
    <property type="match status" value="1"/>
</dbReference>
<dbReference type="InterPro" id="IPR001579">
    <property type="entry name" value="Glyco_hydro_18_chit_AS"/>
</dbReference>
<evidence type="ECO:0000256" key="7">
    <source>
        <dbReference type="RuleBase" id="RU004453"/>
    </source>
</evidence>
<evidence type="ECO:0000259" key="9">
    <source>
        <dbReference type="PROSITE" id="PS51910"/>
    </source>
</evidence>